<dbReference type="GO" id="GO:0009425">
    <property type="term" value="C:bacterial-type flagellum basal body"/>
    <property type="evidence" value="ECO:0007669"/>
    <property type="project" value="InterPro"/>
</dbReference>
<dbReference type="RefSeq" id="WP_053943649.1">
    <property type="nucleotide sequence ID" value="NZ_CP010401.1"/>
</dbReference>
<name>A0A0M4M2A0_9HYPH</name>
<dbReference type="GO" id="GO:0006935">
    <property type="term" value="P:chemotaxis"/>
    <property type="evidence" value="ECO:0007669"/>
    <property type="project" value="UniProtKB-KW"/>
</dbReference>
<dbReference type="AlphaFoldDB" id="A0A0M4M2A0"/>
<dbReference type="InterPro" id="IPR005503">
    <property type="entry name" value="FliL"/>
</dbReference>
<evidence type="ECO:0000256" key="7">
    <source>
        <dbReference type="ARBA" id="ARBA00022779"/>
    </source>
</evidence>
<keyword evidence="11" id="KW-0282">Flagellum</keyword>
<evidence type="ECO:0000256" key="10">
    <source>
        <dbReference type="RuleBase" id="RU364125"/>
    </source>
</evidence>
<accession>A0A0M4M2A0</accession>
<dbReference type="GO" id="GO:0071973">
    <property type="term" value="P:bacterial-type flagellum-dependent cell motility"/>
    <property type="evidence" value="ECO:0007669"/>
    <property type="project" value="InterPro"/>
</dbReference>
<feature type="transmembrane region" description="Helical" evidence="10">
    <location>
        <begin position="20"/>
        <end position="43"/>
    </location>
</feature>
<evidence type="ECO:0000256" key="4">
    <source>
        <dbReference type="ARBA" id="ARBA00022475"/>
    </source>
</evidence>
<keyword evidence="12" id="KW-1185">Reference proteome</keyword>
<keyword evidence="6 10" id="KW-0812">Transmembrane</keyword>
<evidence type="ECO:0000256" key="8">
    <source>
        <dbReference type="ARBA" id="ARBA00022989"/>
    </source>
</evidence>
<organism evidence="11 12">
    <name type="scientific">Bartonella ancashensis</name>
    <dbReference type="NCBI Taxonomy" id="1318743"/>
    <lineage>
        <taxon>Bacteria</taxon>
        <taxon>Pseudomonadati</taxon>
        <taxon>Pseudomonadota</taxon>
        <taxon>Alphaproteobacteria</taxon>
        <taxon>Hyphomicrobiales</taxon>
        <taxon>Bartonellaceae</taxon>
        <taxon>Bartonella</taxon>
    </lineage>
</organism>
<evidence type="ECO:0000256" key="6">
    <source>
        <dbReference type="ARBA" id="ARBA00022692"/>
    </source>
</evidence>
<dbReference type="GO" id="GO:0005886">
    <property type="term" value="C:plasma membrane"/>
    <property type="evidence" value="ECO:0007669"/>
    <property type="project" value="UniProtKB-SubCell"/>
</dbReference>
<sequence>MEEAPMQEKTTTKENHSVVTLLIVGVILTLIAGASGWFFGIWIDQKRILTSDNSKEASVQKSVDRVIGSSHVIALPPIVTNIAEPETAWIRAEIFLVVQSGQTISSILVSDISNDFLAFLHQVTIDQIEGPSGLMNLRADLFDRAKIRSDNKISNILISQLVIEQ</sequence>
<dbReference type="OrthoDB" id="7908910at2"/>
<dbReference type="Proteomes" id="UP000057213">
    <property type="component" value="Chromosome"/>
</dbReference>
<evidence type="ECO:0000313" key="11">
    <source>
        <dbReference type="EMBL" id="ALE02962.1"/>
    </source>
</evidence>
<dbReference type="EMBL" id="CP010401">
    <property type="protein sequence ID" value="ALE02962.1"/>
    <property type="molecule type" value="Genomic_DNA"/>
</dbReference>
<keyword evidence="7 10" id="KW-0283">Flagellar rotation</keyword>
<keyword evidence="10" id="KW-0997">Cell inner membrane</keyword>
<evidence type="ECO:0000256" key="9">
    <source>
        <dbReference type="ARBA" id="ARBA00023136"/>
    </source>
</evidence>
<keyword evidence="4" id="KW-1003">Cell membrane</keyword>
<comment type="subcellular location">
    <subcellularLocation>
        <location evidence="10">Cell inner membrane</location>
    </subcellularLocation>
    <subcellularLocation>
        <location evidence="2">Cell membrane</location>
        <topology evidence="2">Single-pass membrane protein</topology>
    </subcellularLocation>
</comment>
<evidence type="ECO:0000256" key="1">
    <source>
        <dbReference type="ARBA" id="ARBA00002254"/>
    </source>
</evidence>
<reference evidence="11 12" key="1">
    <citation type="journal article" date="2015" name="Genome Announc.">
        <title>Complete Genome Sequence of Bartonella ancashensis Strain 20.00, Isolated from the Blood of a Patient with Verruga Peruana.</title>
        <authorList>
            <person name="Hang J."/>
            <person name="Mullins K.E."/>
            <person name="Clifford R.J."/>
            <person name="Onmus-Leone F."/>
            <person name="Yang Y."/>
            <person name="Jiang J."/>
            <person name="Leguia M."/>
            <person name="Kasper M.R."/>
            <person name="Maguina C."/>
            <person name="Lesho E.P."/>
            <person name="Jarman R.G."/>
            <person name="Richards A.L."/>
            <person name="Blazes D."/>
        </authorList>
    </citation>
    <scope>NUCLEOTIDE SEQUENCE [LARGE SCALE GENOMIC DNA]</scope>
    <source>
        <strain evidence="11 12">20.00</strain>
    </source>
</reference>
<comment type="function">
    <text evidence="1 10">Controls the rotational direction of flagella during chemotaxis.</text>
</comment>
<evidence type="ECO:0000256" key="3">
    <source>
        <dbReference type="ARBA" id="ARBA00008281"/>
    </source>
</evidence>
<keyword evidence="11" id="KW-0969">Cilium</keyword>
<evidence type="ECO:0000256" key="5">
    <source>
        <dbReference type="ARBA" id="ARBA00022500"/>
    </source>
</evidence>
<gene>
    <name evidence="11" type="ORF">PU02_0148</name>
</gene>
<keyword evidence="11" id="KW-0966">Cell projection</keyword>
<keyword evidence="5 10" id="KW-0145">Chemotaxis</keyword>
<keyword evidence="8 10" id="KW-1133">Transmembrane helix</keyword>
<dbReference type="Pfam" id="PF03748">
    <property type="entry name" value="FliL"/>
    <property type="match status" value="1"/>
</dbReference>
<protein>
    <recommendedName>
        <fullName evidence="10">Flagellar protein FliL</fullName>
    </recommendedName>
</protein>
<proteinExistence type="inferred from homology"/>
<evidence type="ECO:0000313" key="12">
    <source>
        <dbReference type="Proteomes" id="UP000057213"/>
    </source>
</evidence>
<comment type="similarity">
    <text evidence="3 10">Belongs to the FliL family.</text>
</comment>
<keyword evidence="9 10" id="KW-0472">Membrane</keyword>
<evidence type="ECO:0000256" key="2">
    <source>
        <dbReference type="ARBA" id="ARBA00004162"/>
    </source>
</evidence>
<dbReference type="KEGG" id="banc:PU02_0148"/>
<dbReference type="STRING" id="1318743.PU02_0148"/>
<dbReference type="PATRIC" id="fig|1318743.3.peg.153"/>